<reference evidence="2" key="1">
    <citation type="submission" date="2021-07" db="EMBL/GenBank/DDBJ databases">
        <authorList>
            <person name="Catto M.A."/>
            <person name="Jacobson A."/>
            <person name="Kennedy G."/>
            <person name="Labadie P."/>
            <person name="Hunt B.G."/>
            <person name="Srinivasan R."/>
        </authorList>
    </citation>
    <scope>NUCLEOTIDE SEQUENCE</scope>
    <source>
        <strain evidence="2">PL_HMW_Pooled</strain>
        <tissue evidence="2">Head</tissue>
    </source>
</reference>
<comment type="caution">
    <text evidence="2">The sequence shown here is derived from an EMBL/GenBank/DDBJ whole genome shotgun (WGS) entry which is preliminary data.</text>
</comment>
<evidence type="ECO:0000256" key="1">
    <source>
        <dbReference type="SAM" id="MobiDB-lite"/>
    </source>
</evidence>
<feature type="region of interest" description="Disordered" evidence="1">
    <location>
        <begin position="1"/>
        <end position="36"/>
    </location>
</feature>
<dbReference type="GO" id="GO:0004386">
    <property type="term" value="F:helicase activity"/>
    <property type="evidence" value="ECO:0007669"/>
    <property type="project" value="UniProtKB-KW"/>
</dbReference>
<name>A0AAE1HZL0_9NEOP</name>
<keyword evidence="2" id="KW-0067">ATP-binding</keyword>
<organism evidence="2 3">
    <name type="scientific">Frankliniella fusca</name>
    <dbReference type="NCBI Taxonomy" id="407009"/>
    <lineage>
        <taxon>Eukaryota</taxon>
        <taxon>Metazoa</taxon>
        <taxon>Ecdysozoa</taxon>
        <taxon>Arthropoda</taxon>
        <taxon>Hexapoda</taxon>
        <taxon>Insecta</taxon>
        <taxon>Pterygota</taxon>
        <taxon>Neoptera</taxon>
        <taxon>Paraneoptera</taxon>
        <taxon>Thysanoptera</taxon>
        <taxon>Terebrantia</taxon>
        <taxon>Thripoidea</taxon>
        <taxon>Thripidae</taxon>
        <taxon>Frankliniella</taxon>
    </lineage>
</organism>
<gene>
    <name evidence="2" type="ORF">KUF71_005017</name>
</gene>
<keyword evidence="2" id="KW-0378">Hydrolase</keyword>
<dbReference type="Proteomes" id="UP001219518">
    <property type="component" value="Unassembled WGS sequence"/>
</dbReference>
<sequence length="293" mass="30453">MPTVSNHDVLGTLSWGAGGNSRHFNRDPFGEPLGGRGDARDGINSLLFGGEAQHHHHHHHHDVGGAGAGACAPGVQAEHAYALGLNNAQQVAGAAARACAPAGSFVSQNGYYGYQQPHAAAATVQDEALLAQDADCSMDTGENNPCHVFGAHPSLGGGGFGGPWQAQSDPINRIPRKRNLSARGPGAGAGAGAGAAVLALTAPHEQLDASGERACKRLRPSPFDEHEQRTPDQGTTQAMMVHGYGVPRSTPSIAEQSHSPAQMYDLPTQQLPGSTSQLVDMTPRPRCLMGHFI</sequence>
<evidence type="ECO:0000313" key="3">
    <source>
        <dbReference type="Proteomes" id="UP001219518"/>
    </source>
</evidence>
<reference evidence="2" key="2">
    <citation type="journal article" date="2023" name="BMC Genomics">
        <title>Pest status, molecular evolution, and epigenetic factors derived from the genome assembly of Frankliniella fusca, a thysanopteran phytovirus vector.</title>
        <authorList>
            <person name="Catto M.A."/>
            <person name="Labadie P.E."/>
            <person name="Jacobson A.L."/>
            <person name="Kennedy G.G."/>
            <person name="Srinivasan R."/>
            <person name="Hunt B.G."/>
        </authorList>
    </citation>
    <scope>NUCLEOTIDE SEQUENCE</scope>
    <source>
        <strain evidence="2">PL_HMW_Pooled</strain>
    </source>
</reference>
<proteinExistence type="predicted"/>
<keyword evidence="3" id="KW-1185">Reference proteome</keyword>
<protein>
    <submittedName>
        <fullName evidence="2">DNA helicase MCM9</fullName>
    </submittedName>
</protein>
<dbReference type="AlphaFoldDB" id="A0AAE1HZL0"/>
<dbReference type="EMBL" id="JAHWGI010001411">
    <property type="protein sequence ID" value="KAK3930283.1"/>
    <property type="molecule type" value="Genomic_DNA"/>
</dbReference>
<keyword evidence="2" id="KW-0547">Nucleotide-binding</keyword>
<accession>A0AAE1HZL0</accession>
<keyword evidence="2" id="KW-0347">Helicase</keyword>
<evidence type="ECO:0000313" key="2">
    <source>
        <dbReference type="EMBL" id="KAK3930283.1"/>
    </source>
</evidence>